<keyword evidence="1 4" id="KW-0963">Cytoplasm</keyword>
<evidence type="ECO:0000256" key="2">
    <source>
        <dbReference type="ARBA" id="ARBA00022688"/>
    </source>
</evidence>
<evidence type="ECO:0000313" key="5">
    <source>
        <dbReference type="EMBL" id="QNT06010.1"/>
    </source>
</evidence>
<evidence type="ECO:0000313" key="6">
    <source>
        <dbReference type="Proteomes" id="UP000516370"/>
    </source>
</evidence>
<dbReference type="PANTHER" id="PTHR38683">
    <property type="entry name" value="CHORISMATE PYRUVATE-LYASE"/>
    <property type="match status" value="1"/>
</dbReference>
<dbReference type="PANTHER" id="PTHR38683:SF1">
    <property type="entry name" value="CHORISMATE PYRUVATE-LYASE"/>
    <property type="match status" value="1"/>
</dbReference>
<proteinExistence type="inferred from homology"/>
<dbReference type="GO" id="GO:0005829">
    <property type="term" value="C:cytosol"/>
    <property type="evidence" value="ECO:0007669"/>
    <property type="project" value="TreeGrafter"/>
</dbReference>
<dbReference type="Gene3D" id="3.40.1410.10">
    <property type="entry name" value="Chorismate lyase-like"/>
    <property type="match status" value="1"/>
</dbReference>
<keyword evidence="3 4" id="KW-0456">Lyase</keyword>
<sequence length="186" mass="21666">MTIMNPLAAQQFNYRWCPIHRVNKTKVPKAVWPWLMTQASLTAALQCLGKLDVEVIEEVWGTPTAREKKRLKLRPREAARIRTVLLKVDNKAVIYARSIIPARSLQGHWRQVKHLKHKPLGGYLFQHRSLIRSNIEITQLPQRMFPDQQNALWARRSVFHQYGPGILVNEAFFDEINQLKLPFGLL</sequence>
<dbReference type="KEGG" id="mard:IBG28_20650"/>
<comment type="subcellular location">
    <subcellularLocation>
        <location evidence="4">Cytoplasm</location>
    </subcellularLocation>
</comment>
<dbReference type="UniPathway" id="UPA00232"/>
<feature type="binding site" evidence="4">
    <location>
        <position position="170"/>
    </location>
    <ligand>
        <name>substrate</name>
    </ligand>
</feature>
<feature type="binding site" evidence="4">
    <location>
        <position position="82"/>
    </location>
    <ligand>
        <name>substrate</name>
    </ligand>
</feature>
<keyword evidence="6" id="KW-1185">Reference proteome</keyword>
<keyword evidence="2 4" id="KW-0831">Ubiquinone biosynthesis</keyword>
<comment type="catalytic activity">
    <reaction evidence="4">
        <text>chorismate = 4-hydroxybenzoate + pyruvate</text>
        <dbReference type="Rhea" id="RHEA:16505"/>
        <dbReference type="ChEBI" id="CHEBI:15361"/>
        <dbReference type="ChEBI" id="CHEBI:17879"/>
        <dbReference type="ChEBI" id="CHEBI:29748"/>
        <dbReference type="EC" id="4.1.3.40"/>
    </reaction>
</comment>
<accession>A0A7H1J694</accession>
<dbReference type="HAMAP" id="MF_01632">
    <property type="entry name" value="UbiC"/>
    <property type="match status" value="1"/>
</dbReference>
<comment type="function">
    <text evidence="4">Removes the pyruvyl group from chorismate, with concomitant aromatization of the ring, to provide 4-hydroxybenzoate (4HB) for the ubiquinone pathway.</text>
</comment>
<feature type="binding site" evidence="4">
    <location>
        <position position="120"/>
    </location>
    <ligand>
        <name>substrate</name>
    </ligand>
</feature>
<dbReference type="Proteomes" id="UP000516370">
    <property type="component" value="Chromosome"/>
</dbReference>
<comment type="caution">
    <text evidence="4">Lacks conserved residue(s) required for the propagation of feature annotation.</text>
</comment>
<comment type="pathway">
    <text evidence="4">Cofactor biosynthesis; ubiquinone biosynthesis.</text>
</comment>
<dbReference type="GO" id="GO:0006744">
    <property type="term" value="P:ubiquinone biosynthetic process"/>
    <property type="evidence" value="ECO:0007669"/>
    <property type="project" value="UniProtKB-UniRule"/>
</dbReference>
<comment type="similarity">
    <text evidence="4">Belongs to the UbiC family.</text>
</comment>
<dbReference type="AlphaFoldDB" id="A0A7H1J694"/>
<dbReference type="SUPFAM" id="SSF64288">
    <property type="entry name" value="Chorismate lyase-like"/>
    <property type="match status" value="1"/>
</dbReference>
<dbReference type="OrthoDB" id="9789493at2"/>
<evidence type="ECO:0000256" key="3">
    <source>
        <dbReference type="ARBA" id="ARBA00023239"/>
    </source>
</evidence>
<keyword evidence="4" id="KW-0670">Pyruvate</keyword>
<evidence type="ECO:0000256" key="1">
    <source>
        <dbReference type="ARBA" id="ARBA00022490"/>
    </source>
</evidence>
<gene>
    <name evidence="4" type="primary">ubiC</name>
    <name evidence="5" type="ORF">IBG28_20650</name>
</gene>
<dbReference type="Pfam" id="PF04345">
    <property type="entry name" value="Chor_lyase"/>
    <property type="match status" value="1"/>
</dbReference>
<dbReference type="GO" id="GO:0008813">
    <property type="term" value="F:chorismate lyase activity"/>
    <property type="evidence" value="ECO:0007669"/>
    <property type="project" value="UniProtKB-UniRule"/>
</dbReference>
<dbReference type="InterPro" id="IPR028978">
    <property type="entry name" value="Chorismate_lyase_/UTRA_dom_sf"/>
</dbReference>
<reference evidence="5 6" key="1">
    <citation type="submission" date="2020-09" db="EMBL/GenBank/DDBJ databases">
        <title>Complete genome sequence of an Arctic sea ice bacterium Marinomonas arctica BSI20414.</title>
        <authorList>
            <person name="Liao L."/>
            <person name="Chen B."/>
        </authorList>
    </citation>
    <scope>NUCLEOTIDE SEQUENCE [LARGE SCALE GENOMIC DNA]</scope>
    <source>
        <strain evidence="5 6">BSI20414</strain>
    </source>
</reference>
<evidence type="ECO:0000256" key="4">
    <source>
        <dbReference type="HAMAP-Rule" id="MF_01632"/>
    </source>
</evidence>
<protein>
    <recommendedName>
        <fullName evidence="4">Probable chorismate pyruvate-lyase</fullName>
        <shortName evidence="4">CL</shortName>
        <shortName evidence="4">CPL</shortName>
        <ecNumber evidence="4">4.1.3.40</ecNumber>
    </recommendedName>
</protein>
<dbReference type="RefSeq" id="WP_111605870.1">
    <property type="nucleotide sequence ID" value="NZ_BMLJ01000002.1"/>
</dbReference>
<dbReference type="EMBL" id="CP061081">
    <property type="protein sequence ID" value="QNT06010.1"/>
    <property type="molecule type" value="Genomic_DNA"/>
</dbReference>
<dbReference type="EC" id="4.1.3.40" evidence="4"/>
<name>A0A7H1J694_9GAMM</name>
<organism evidence="5 6">
    <name type="scientific">Marinomonas arctica</name>
    <dbReference type="NCBI Taxonomy" id="383750"/>
    <lineage>
        <taxon>Bacteria</taxon>
        <taxon>Pseudomonadati</taxon>
        <taxon>Pseudomonadota</taxon>
        <taxon>Gammaproteobacteria</taxon>
        <taxon>Oceanospirillales</taxon>
        <taxon>Oceanospirillaceae</taxon>
        <taxon>Marinomonas</taxon>
    </lineage>
</organism>
<dbReference type="GO" id="GO:0042866">
    <property type="term" value="P:pyruvate biosynthetic process"/>
    <property type="evidence" value="ECO:0007669"/>
    <property type="project" value="UniProtKB-UniRule"/>
</dbReference>
<dbReference type="InterPro" id="IPR007440">
    <property type="entry name" value="Chorismate--pyruvate_lyase"/>
</dbReference>